<reference evidence="1 2" key="1">
    <citation type="submission" date="2019-07" db="EMBL/GenBank/DDBJ databases">
        <authorList>
            <person name="Hibberd C M."/>
            <person name="Gehrig L. J."/>
            <person name="Chang H.-W."/>
            <person name="Venkatesh S."/>
        </authorList>
    </citation>
    <scope>NUCLEOTIDE SEQUENCE [LARGE SCALE GENOMIC DNA]</scope>
    <source>
        <strain evidence="1">Dorea_formicigenerans_SSTS_Bg7063</strain>
    </source>
</reference>
<sequence length="349" mass="40161">MYEKELKRAERLLENEFGTEWKKIVQTLGVWDLTHCIGRDLTSFIAYPERGSGGSSNWQGNCSPEVIRQIIQYVRECQTHRRKEDFLLLDPMCGSGTSGDVAADLGIQCVQYDLHPELPCGLGGWNALKADVEDSADLVFLHPPYHSIIRYSGNMWGKPHADDLSRCDNYADFIEKLNHVIKKLFFSLRSGGVLALLVGDIRQNGEFHSIANDVMTIGTMKSWIVKAQFSCSSSSRNYHSRHPLIPIVTEHLLLFQKENVFQIPYSFRKSGFFYLQKQDLKALTWFHLVCAVMEHLGGIVTLSQLYEELKDHPKAVNNKHYKERIRATLYEHRNEFLTNHRGSYRLSYM</sequence>
<gene>
    <name evidence="1" type="ORF">DFSSTS7063_01103</name>
</gene>
<dbReference type="GO" id="GO:0008168">
    <property type="term" value="F:methyltransferase activity"/>
    <property type="evidence" value="ECO:0007669"/>
    <property type="project" value="UniProtKB-KW"/>
</dbReference>
<accession>A0A564T4W9</accession>
<protein>
    <submittedName>
        <fullName evidence="1">DNA methylase</fullName>
    </submittedName>
</protein>
<dbReference type="RefSeq" id="WP_144124009.1">
    <property type="nucleotide sequence ID" value="NZ_CABHNI010000019.1"/>
</dbReference>
<keyword evidence="1" id="KW-0808">Transferase</keyword>
<dbReference type="Gene3D" id="3.40.50.150">
    <property type="entry name" value="Vaccinia Virus protein VP39"/>
    <property type="match status" value="2"/>
</dbReference>
<evidence type="ECO:0000313" key="1">
    <source>
        <dbReference type="EMBL" id="VUX02488.1"/>
    </source>
</evidence>
<organism evidence="1 2">
    <name type="scientific">Dorea formicigenerans</name>
    <dbReference type="NCBI Taxonomy" id="39486"/>
    <lineage>
        <taxon>Bacteria</taxon>
        <taxon>Bacillati</taxon>
        <taxon>Bacillota</taxon>
        <taxon>Clostridia</taxon>
        <taxon>Lachnospirales</taxon>
        <taxon>Lachnospiraceae</taxon>
        <taxon>Dorea</taxon>
    </lineage>
</organism>
<dbReference type="SUPFAM" id="SSF53335">
    <property type="entry name" value="S-adenosyl-L-methionine-dependent methyltransferases"/>
    <property type="match status" value="1"/>
</dbReference>
<proteinExistence type="predicted"/>
<dbReference type="Proteomes" id="UP000358366">
    <property type="component" value="Unassembled WGS sequence"/>
</dbReference>
<dbReference type="AlphaFoldDB" id="A0A564T4W9"/>
<evidence type="ECO:0000313" key="2">
    <source>
        <dbReference type="Proteomes" id="UP000358366"/>
    </source>
</evidence>
<dbReference type="EMBL" id="CABHNI010000019">
    <property type="protein sequence ID" value="VUX02488.1"/>
    <property type="molecule type" value="Genomic_DNA"/>
</dbReference>
<keyword evidence="1" id="KW-0489">Methyltransferase</keyword>
<name>A0A564T4W9_9FIRM</name>
<dbReference type="InterPro" id="IPR029063">
    <property type="entry name" value="SAM-dependent_MTases_sf"/>
</dbReference>
<dbReference type="GO" id="GO:0032259">
    <property type="term" value="P:methylation"/>
    <property type="evidence" value="ECO:0007669"/>
    <property type="project" value="UniProtKB-KW"/>
</dbReference>